<dbReference type="GeneID" id="103506479"/>
<evidence type="ECO:0000256" key="5">
    <source>
        <dbReference type="ARBA" id="ARBA00023136"/>
    </source>
</evidence>
<dbReference type="Gene3D" id="1.20.1250.20">
    <property type="entry name" value="MFS general substrate transporter like domains"/>
    <property type="match status" value="1"/>
</dbReference>
<keyword evidence="2" id="KW-0813">Transport</keyword>
<proteinExistence type="predicted"/>
<reference evidence="9" key="1">
    <citation type="submission" date="2025-08" db="UniProtKB">
        <authorList>
            <consortium name="RefSeq"/>
        </authorList>
    </citation>
    <scope>IDENTIFICATION</scope>
</reference>
<dbReference type="PROSITE" id="PS00216">
    <property type="entry name" value="SUGAR_TRANSPORT_1"/>
    <property type="match status" value="1"/>
</dbReference>
<dbReference type="PaxDb" id="121845-A0A3Q0ILX5"/>
<evidence type="ECO:0000313" key="9">
    <source>
        <dbReference type="RefSeq" id="XP_026677311.1"/>
    </source>
</evidence>
<evidence type="ECO:0000256" key="1">
    <source>
        <dbReference type="ARBA" id="ARBA00004141"/>
    </source>
</evidence>
<feature type="transmembrane region" description="Helical" evidence="6">
    <location>
        <begin position="322"/>
        <end position="349"/>
    </location>
</feature>
<evidence type="ECO:0000256" key="4">
    <source>
        <dbReference type="ARBA" id="ARBA00022989"/>
    </source>
</evidence>
<feature type="transmembrane region" description="Helical" evidence="6">
    <location>
        <begin position="256"/>
        <end position="279"/>
    </location>
</feature>
<evidence type="ECO:0000313" key="8">
    <source>
        <dbReference type="Proteomes" id="UP000079169"/>
    </source>
</evidence>
<keyword evidence="8" id="KW-1185">Reference proteome</keyword>
<name>A0A3Q0ILX5_DIACI</name>
<dbReference type="RefSeq" id="XP_026677311.1">
    <property type="nucleotide sequence ID" value="XM_026821510.1"/>
</dbReference>
<feature type="transmembrane region" description="Helical" evidence="6">
    <location>
        <begin position="156"/>
        <end position="178"/>
    </location>
</feature>
<keyword evidence="5 6" id="KW-0472">Membrane</keyword>
<dbReference type="KEGG" id="dci:103506479"/>
<dbReference type="OMA" id="LMAMAIM"/>
<feature type="transmembrane region" description="Helical" evidence="6">
    <location>
        <begin position="129"/>
        <end position="150"/>
    </location>
</feature>
<dbReference type="STRING" id="121845.A0A3Q0ILX5"/>
<dbReference type="InterPro" id="IPR011701">
    <property type="entry name" value="MFS"/>
</dbReference>
<feature type="transmembrane region" description="Helical" evidence="6">
    <location>
        <begin position="416"/>
        <end position="436"/>
    </location>
</feature>
<evidence type="ECO:0000256" key="3">
    <source>
        <dbReference type="ARBA" id="ARBA00022692"/>
    </source>
</evidence>
<dbReference type="Pfam" id="PF07690">
    <property type="entry name" value="MFS_1"/>
    <property type="match status" value="1"/>
</dbReference>
<keyword evidence="3 6" id="KW-0812">Transmembrane</keyword>
<evidence type="ECO:0000256" key="2">
    <source>
        <dbReference type="ARBA" id="ARBA00022448"/>
    </source>
</evidence>
<feature type="transmembrane region" description="Helical" evidence="6">
    <location>
        <begin position="40"/>
        <end position="60"/>
    </location>
</feature>
<dbReference type="SUPFAM" id="SSF103473">
    <property type="entry name" value="MFS general substrate transporter"/>
    <property type="match status" value="1"/>
</dbReference>
<feature type="transmembrane region" description="Helical" evidence="6">
    <location>
        <begin position="72"/>
        <end position="90"/>
    </location>
</feature>
<accession>A0A3Q0ILX5</accession>
<protein>
    <submittedName>
        <fullName evidence="9">Major facilitator superfamily domain-containing protein 9-like</fullName>
    </submittedName>
</protein>
<dbReference type="PROSITE" id="PS50850">
    <property type="entry name" value="MFS"/>
    <property type="match status" value="1"/>
</dbReference>
<dbReference type="AlphaFoldDB" id="A0A3Q0ILX5"/>
<dbReference type="PANTHER" id="PTHR23504">
    <property type="entry name" value="MAJOR FACILITATOR SUPERFAMILY DOMAIN-CONTAINING PROTEIN 10"/>
    <property type="match status" value="1"/>
</dbReference>
<feature type="transmembrane region" description="Helical" evidence="6">
    <location>
        <begin position="291"/>
        <end position="310"/>
    </location>
</feature>
<dbReference type="GO" id="GO:0016020">
    <property type="term" value="C:membrane"/>
    <property type="evidence" value="ECO:0007669"/>
    <property type="project" value="UniProtKB-SubCell"/>
</dbReference>
<evidence type="ECO:0000259" key="7">
    <source>
        <dbReference type="PROSITE" id="PS50850"/>
    </source>
</evidence>
<evidence type="ECO:0000256" key="6">
    <source>
        <dbReference type="SAM" id="Phobius"/>
    </source>
</evidence>
<keyword evidence="4 6" id="KW-1133">Transmembrane helix</keyword>
<gene>
    <name evidence="9" type="primary">LOC103506479</name>
</gene>
<feature type="domain" description="Major facilitator superfamily (MFS) profile" evidence="7">
    <location>
        <begin position="1"/>
        <end position="440"/>
    </location>
</feature>
<feature type="transmembrane region" description="Helical" evidence="6">
    <location>
        <begin position="9"/>
        <end position="28"/>
    </location>
</feature>
<dbReference type="GO" id="GO:0022857">
    <property type="term" value="F:transmembrane transporter activity"/>
    <property type="evidence" value="ECO:0007669"/>
    <property type="project" value="InterPro"/>
</dbReference>
<dbReference type="Proteomes" id="UP000079169">
    <property type="component" value="Unplaced"/>
</dbReference>
<dbReference type="InterPro" id="IPR020846">
    <property type="entry name" value="MFS_dom"/>
</dbReference>
<sequence>MGSLTPHKISFICFLDLFAASLIVPLVNNYLRTQVLLSNFTIGAIASTFSLLQIISAPTVGYLSDLYGRKTILLTCLFTCIVSYLLLGLYKSVYVIFFVRILLGLFKHTQVLCKAYISDICVDSTKAFSQLMMVTFLGFFIGPAIGGHVIHYENGFFYICCMTSALFVVNFVYTYWVVTDVKKYPTRTSLSPNGLESSDVNPLLQEEIDMDMGNDRPRDIKEERHVEKDSRARVSLSQSSFLTYCRETFNIDWSAYWGIFLIKFLYALAMSLFYSNYISVLTHNFHANSQVTGYTVSFQGLVGSFSNVLIHIDSRNSYSSLYYSFILLTVSILALYVSVNLYLFVLLLVSCKKFKEGEEKPKWAKKDLSFYNDADLERLFDHNISGIYNSLTSIAKVITPLLGGIISDWVQDNYKVTFLVAFLFGAVGVVTTRVVMMKSRRIQREMKRV</sequence>
<dbReference type="InterPro" id="IPR005829">
    <property type="entry name" value="Sugar_transporter_CS"/>
</dbReference>
<dbReference type="PANTHER" id="PTHR23504:SF14">
    <property type="entry name" value="MAJOR FACILITATOR SUPERFAMILY DOMAIN-CONTAINING PROTEIN 9"/>
    <property type="match status" value="1"/>
</dbReference>
<comment type="subcellular location">
    <subcellularLocation>
        <location evidence="1">Membrane</location>
        <topology evidence="1">Multi-pass membrane protein</topology>
    </subcellularLocation>
</comment>
<organism evidence="8 9">
    <name type="scientific">Diaphorina citri</name>
    <name type="common">Asian citrus psyllid</name>
    <dbReference type="NCBI Taxonomy" id="121845"/>
    <lineage>
        <taxon>Eukaryota</taxon>
        <taxon>Metazoa</taxon>
        <taxon>Ecdysozoa</taxon>
        <taxon>Arthropoda</taxon>
        <taxon>Hexapoda</taxon>
        <taxon>Insecta</taxon>
        <taxon>Pterygota</taxon>
        <taxon>Neoptera</taxon>
        <taxon>Paraneoptera</taxon>
        <taxon>Hemiptera</taxon>
        <taxon>Sternorrhyncha</taxon>
        <taxon>Psylloidea</taxon>
        <taxon>Psyllidae</taxon>
        <taxon>Diaphorininae</taxon>
        <taxon>Diaphorina</taxon>
    </lineage>
</organism>
<dbReference type="InterPro" id="IPR036259">
    <property type="entry name" value="MFS_trans_sf"/>
</dbReference>